<name>A0A9P0H221_NEZVI</name>
<evidence type="ECO:0000256" key="3">
    <source>
        <dbReference type="ARBA" id="ARBA00022801"/>
    </source>
</evidence>
<evidence type="ECO:0000256" key="1">
    <source>
        <dbReference type="ARBA" id="ARBA00005964"/>
    </source>
</evidence>
<evidence type="ECO:0000256" key="4">
    <source>
        <dbReference type="ARBA" id="ARBA00023180"/>
    </source>
</evidence>
<comment type="similarity">
    <text evidence="1 5">Belongs to the type-B carboxylesterase/lipase family.</text>
</comment>
<dbReference type="OrthoDB" id="6846267at2759"/>
<organism evidence="7 8">
    <name type="scientific">Nezara viridula</name>
    <name type="common">Southern green stink bug</name>
    <name type="synonym">Cimex viridulus</name>
    <dbReference type="NCBI Taxonomy" id="85310"/>
    <lineage>
        <taxon>Eukaryota</taxon>
        <taxon>Metazoa</taxon>
        <taxon>Ecdysozoa</taxon>
        <taxon>Arthropoda</taxon>
        <taxon>Hexapoda</taxon>
        <taxon>Insecta</taxon>
        <taxon>Pterygota</taxon>
        <taxon>Neoptera</taxon>
        <taxon>Paraneoptera</taxon>
        <taxon>Hemiptera</taxon>
        <taxon>Heteroptera</taxon>
        <taxon>Panheteroptera</taxon>
        <taxon>Pentatomomorpha</taxon>
        <taxon>Pentatomoidea</taxon>
        <taxon>Pentatomidae</taxon>
        <taxon>Pentatominae</taxon>
        <taxon>Nezara</taxon>
    </lineage>
</organism>
<protein>
    <recommendedName>
        <fullName evidence="5">Carboxylic ester hydrolase</fullName>
        <ecNumber evidence="5">3.1.1.-</ecNumber>
    </recommendedName>
</protein>
<evidence type="ECO:0000256" key="5">
    <source>
        <dbReference type="RuleBase" id="RU361235"/>
    </source>
</evidence>
<dbReference type="SUPFAM" id="SSF53474">
    <property type="entry name" value="alpha/beta-Hydrolases"/>
    <property type="match status" value="1"/>
</dbReference>
<keyword evidence="4" id="KW-0325">Glycoprotein</keyword>
<dbReference type="AlphaFoldDB" id="A0A9P0H221"/>
<sequence>MLNITVLSAFLLCTLSLIYATTQPELTVLQGALKGLYKKTLGNRLYSSFEGIPYAKPPQGKYRFKEPSLPRPWIGVFNATREPSKCLQINFIGEITGSEDCLYINVYTPKLSFEAGEEKKSLDVIAFIHGGGFTAMESTFHKANILLDRDIIFVTFNYRLGALGFLSMGDDVLPGNNGLKDQALALRWIQGNIAFFGGNPSSVTLAGISAGGACCHLHTLSPLSRGMFKGAMCMSGASLNYWAIDQSPKYRAHTVANELGCPVNDTSLMVKCLSSRPAEHIVDVTRRFWPWKLPSLSYGPVVEPAGPNAFISDQPINILKQREALDMPLLLSFVADEGLNIGAALHGETDWLNELMDNWDEILPVLLFSADLIPPSNRSMISQKIKEYYNIDKSSEESLIKLIGDCMFLHKIGKLAKLQAALNSSPVYVYRFSYRGDHSIAELFTDDDLGVSHGDDALYLTDTPLSKNFTSETDIRMSKEMVDMWVSFAANGSLGQDWVTVGDYYPKIAFNDIEGPSTKRTIIVDDIGEEEFWDDVLAMIFHSDLN</sequence>
<keyword evidence="8" id="KW-1185">Reference proteome</keyword>
<dbReference type="InterPro" id="IPR002018">
    <property type="entry name" value="CarbesteraseB"/>
</dbReference>
<dbReference type="PANTHER" id="PTHR43142">
    <property type="entry name" value="CARBOXYLIC ESTER HYDROLASE"/>
    <property type="match status" value="1"/>
</dbReference>
<keyword evidence="2" id="KW-0719">Serine esterase</keyword>
<dbReference type="Pfam" id="PF00135">
    <property type="entry name" value="COesterase"/>
    <property type="match status" value="1"/>
</dbReference>
<dbReference type="InterPro" id="IPR019826">
    <property type="entry name" value="Carboxylesterase_B_AS"/>
</dbReference>
<accession>A0A9P0H221</accession>
<dbReference type="Gene3D" id="3.40.50.1820">
    <property type="entry name" value="alpha/beta hydrolase"/>
    <property type="match status" value="1"/>
</dbReference>
<dbReference type="EMBL" id="OV725079">
    <property type="protein sequence ID" value="CAH1394483.1"/>
    <property type="molecule type" value="Genomic_DNA"/>
</dbReference>
<feature type="domain" description="Carboxylesterase type B" evidence="6">
    <location>
        <begin position="23"/>
        <end position="493"/>
    </location>
</feature>
<dbReference type="EC" id="3.1.1.-" evidence="5"/>
<proteinExistence type="inferred from homology"/>
<keyword evidence="5" id="KW-0732">Signal</keyword>
<gene>
    <name evidence="7" type="ORF">NEZAVI_LOCUS4982</name>
</gene>
<dbReference type="PANTHER" id="PTHR43142:SF1">
    <property type="entry name" value="CARBOXYLIC ESTER HYDROLASE"/>
    <property type="match status" value="1"/>
</dbReference>
<dbReference type="PROSITE" id="PS00941">
    <property type="entry name" value="CARBOXYLESTERASE_B_2"/>
    <property type="match status" value="1"/>
</dbReference>
<evidence type="ECO:0000313" key="7">
    <source>
        <dbReference type="EMBL" id="CAH1394483.1"/>
    </source>
</evidence>
<dbReference type="InterPro" id="IPR029058">
    <property type="entry name" value="AB_hydrolase_fold"/>
</dbReference>
<reference evidence="7" key="1">
    <citation type="submission" date="2022-01" db="EMBL/GenBank/DDBJ databases">
        <authorList>
            <person name="King R."/>
        </authorList>
    </citation>
    <scope>NUCLEOTIDE SEQUENCE</scope>
</reference>
<feature type="chain" id="PRO_5040535726" description="Carboxylic ester hydrolase" evidence="5">
    <location>
        <begin position="21"/>
        <end position="546"/>
    </location>
</feature>
<dbReference type="Proteomes" id="UP001152798">
    <property type="component" value="Chromosome 3"/>
</dbReference>
<evidence type="ECO:0000259" key="6">
    <source>
        <dbReference type="Pfam" id="PF00135"/>
    </source>
</evidence>
<dbReference type="InterPro" id="IPR019819">
    <property type="entry name" value="Carboxylesterase_B_CS"/>
</dbReference>
<evidence type="ECO:0000313" key="8">
    <source>
        <dbReference type="Proteomes" id="UP001152798"/>
    </source>
</evidence>
<feature type="signal peptide" evidence="5">
    <location>
        <begin position="1"/>
        <end position="20"/>
    </location>
</feature>
<dbReference type="GO" id="GO:0052689">
    <property type="term" value="F:carboxylic ester hydrolase activity"/>
    <property type="evidence" value="ECO:0007669"/>
    <property type="project" value="UniProtKB-KW"/>
</dbReference>
<dbReference type="PROSITE" id="PS00122">
    <property type="entry name" value="CARBOXYLESTERASE_B_1"/>
    <property type="match status" value="1"/>
</dbReference>
<evidence type="ECO:0000256" key="2">
    <source>
        <dbReference type="ARBA" id="ARBA00022487"/>
    </source>
</evidence>
<keyword evidence="3 5" id="KW-0378">Hydrolase</keyword>